<proteinExistence type="predicted"/>
<evidence type="ECO:0000313" key="3">
    <source>
        <dbReference type="Proteomes" id="UP000003824"/>
    </source>
</evidence>
<protein>
    <submittedName>
        <fullName evidence="2">Predicted protein</fullName>
    </submittedName>
</protein>
<dbReference type="AlphaFoldDB" id="D5ZSI8"/>
<name>D5ZSI8_STRV1</name>
<sequence>MIRTGIADRPDRTRTAPLSAAHARTGGNAQVGAARPTDRTPAGRPERTARKVTVG</sequence>
<dbReference type="EMBL" id="DS999641">
    <property type="protein sequence ID" value="EFE70593.2"/>
    <property type="molecule type" value="Genomic_DNA"/>
</dbReference>
<accession>D5ZSI8</accession>
<feature type="region of interest" description="Disordered" evidence="1">
    <location>
        <begin position="1"/>
        <end position="55"/>
    </location>
</feature>
<feature type="compositionally biased region" description="Basic and acidic residues" evidence="1">
    <location>
        <begin position="1"/>
        <end position="14"/>
    </location>
</feature>
<organism evidence="2 3">
    <name type="scientific">Streptomyces viridosporus (strain ATCC 14672 / DSM 40746 / JCM 4963 / KCTC 9882 / NRRL B-12104 / FH 1290)</name>
    <name type="common">Streptomyces ghanaensis</name>
    <dbReference type="NCBI Taxonomy" id="566461"/>
    <lineage>
        <taxon>Bacteria</taxon>
        <taxon>Bacillati</taxon>
        <taxon>Actinomycetota</taxon>
        <taxon>Actinomycetes</taxon>
        <taxon>Kitasatosporales</taxon>
        <taxon>Streptomycetaceae</taxon>
        <taxon>Streptomyces</taxon>
    </lineage>
</organism>
<evidence type="ECO:0000256" key="1">
    <source>
        <dbReference type="SAM" id="MobiDB-lite"/>
    </source>
</evidence>
<reference evidence="3" key="1">
    <citation type="submission" date="2008-12" db="EMBL/GenBank/DDBJ databases">
        <title>Annotation of Streptomyces ghanaensis ATCC 14672.</title>
        <authorList>
            <consortium name="The Broad Institute Genome Sequencing Platform"/>
            <consortium name="Broad Institute Microbial Sequencing Center"/>
            <person name="Fischbach M."/>
            <person name="Ward D."/>
            <person name="Young S."/>
            <person name="Kodira C.D."/>
            <person name="Zeng Q."/>
            <person name="Koehrsen M."/>
            <person name="Godfrey P."/>
            <person name="Alvarado L."/>
            <person name="Berlin A.M."/>
            <person name="Borenstein D."/>
            <person name="Chen Z."/>
            <person name="Engels R."/>
            <person name="Freedman E."/>
            <person name="Gellesch M."/>
            <person name="Goldberg J."/>
            <person name="Griggs A."/>
            <person name="Gujja S."/>
            <person name="Heiman D.I."/>
            <person name="Hepburn T.A."/>
            <person name="Howarth C."/>
            <person name="Jen D."/>
            <person name="Larson L."/>
            <person name="Lewis B."/>
            <person name="Mehta T."/>
            <person name="Park D."/>
            <person name="Pearson M."/>
            <person name="Roberts A."/>
            <person name="Saif S."/>
            <person name="Shea T.D."/>
            <person name="Shenoy N."/>
            <person name="Sisk P."/>
            <person name="Stolte C."/>
            <person name="Sykes S.N."/>
            <person name="Walk T."/>
            <person name="White J."/>
            <person name="Yandava C."/>
            <person name="Straight P."/>
            <person name="Clardy J."/>
            <person name="Hung D."/>
            <person name="Kolter R."/>
            <person name="Mekalanos J."/>
            <person name="Walker S."/>
            <person name="Walsh C.T."/>
            <person name="Wieland B.L.C."/>
            <person name="Ilzarbe M."/>
            <person name="Galagan J."/>
            <person name="Nusbaum C."/>
            <person name="Birren B."/>
        </authorList>
    </citation>
    <scope>NUCLEOTIDE SEQUENCE [LARGE SCALE GENOMIC DNA]</scope>
    <source>
        <strain evidence="3">ATCC 14672 / DSM 40746 / JCM 4963 / KCTC 9882 / NRRL B-12104 / FH 1290</strain>
    </source>
</reference>
<dbReference type="Proteomes" id="UP000003824">
    <property type="component" value="Unassembled WGS sequence"/>
</dbReference>
<gene>
    <name evidence="2" type="ORF">SSFG_05836</name>
</gene>
<evidence type="ECO:0000313" key="2">
    <source>
        <dbReference type="EMBL" id="EFE70593.2"/>
    </source>
</evidence>